<keyword evidence="6 9" id="KW-0067">ATP-binding</keyword>
<dbReference type="PROSITE" id="PS50893">
    <property type="entry name" value="ABC_TRANSPORTER_2"/>
    <property type="match status" value="1"/>
</dbReference>
<dbReference type="GO" id="GO:0016887">
    <property type="term" value="F:ATP hydrolysis activity"/>
    <property type="evidence" value="ECO:0007669"/>
    <property type="project" value="InterPro"/>
</dbReference>
<dbReference type="PANTHER" id="PTHR43297">
    <property type="entry name" value="OLIGOPEPTIDE TRANSPORT ATP-BINDING PROTEIN APPD"/>
    <property type="match status" value="1"/>
</dbReference>
<dbReference type="SUPFAM" id="SSF52540">
    <property type="entry name" value="P-loop containing nucleoside triphosphate hydrolases"/>
    <property type="match status" value="1"/>
</dbReference>
<dbReference type="InterPro" id="IPR003593">
    <property type="entry name" value="AAA+_ATPase"/>
</dbReference>
<dbReference type="SMART" id="SM00382">
    <property type="entry name" value="AAA"/>
    <property type="match status" value="1"/>
</dbReference>
<dbReference type="KEGG" id="bayd:BSPP4475_14920"/>
<evidence type="ECO:0000313" key="9">
    <source>
        <dbReference type="EMBL" id="CAJ1003611.1"/>
    </source>
</evidence>
<dbReference type="Proteomes" id="UP001189619">
    <property type="component" value="Chromosome"/>
</dbReference>
<dbReference type="InterPro" id="IPR013563">
    <property type="entry name" value="Oligopep_ABC_C"/>
</dbReference>
<dbReference type="InterPro" id="IPR017871">
    <property type="entry name" value="ABC_transporter-like_CS"/>
</dbReference>
<sequence>MPPILEVEHLRTTFAQSGRTLTVVEDVSFSVEAGETLGIVGESGCGKSVTSLSIMRLLGKNAKLDGSVRFAGTDVLRLSEKEMQSIRGNRIAMIFQEPMTALNPLHPIGRQIAEPLRRHLGLSRREGAMRAVHLLKEVGIPRAEEIAAEYPHQLSGGMRQRVMIAMAMACQPQLLIADEPTTALDVTIQAQILELMKKLRREHGTAILLITHDLGVVAEMCHRVVVMYAGQIVEEADVRRLFADPRHPYTIGLLASMPSISGGQERLQAIPGAVPQLHEMPAGCRFAPRCPKAMAICREQVPELFPVSATQKCRCWLYREGGEA</sequence>
<evidence type="ECO:0000256" key="3">
    <source>
        <dbReference type="ARBA" id="ARBA00022448"/>
    </source>
</evidence>
<organism evidence="9 10">
    <name type="scientific">Brevibacillus aydinogluensis</name>
    <dbReference type="NCBI Taxonomy" id="927786"/>
    <lineage>
        <taxon>Bacteria</taxon>
        <taxon>Bacillati</taxon>
        <taxon>Bacillota</taxon>
        <taxon>Bacilli</taxon>
        <taxon>Bacillales</taxon>
        <taxon>Paenibacillaceae</taxon>
        <taxon>Brevibacillus</taxon>
    </lineage>
</organism>
<dbReference type="InterPro" id="IPR027417">
    <property type="entry name" value="P-loop_NTPase"/>
</dbReference>
<accession>A0AA48MC80</accession>
<protein>
    <submittedName>
        <fullName evidence="9">Peptide ABC transporter ATP-binding protein</fullName>
    </submittedName>
</protein>
<dbReference type="EMBL" id="OY569118">
    <property type="protein sequence ID" value="CAJ1003611.1"/>
    <property type="molecule type" value="Genomic_DNA"/>
</dbReference>
<keyword evidence="4" id="KW-1003">Cell membrane</keyword>
<dbReference type="FunFam" id="3.40.50.300:FF:000016">
    <property type="entry name" value="Oligopeptide ABC transporter ATP-binding component"/>
    <property type="match status" value="1"/>
</dbReference>
<gene>
    <name evidence="9" type="ORF">BSPP4475_14920</name>
</gene>
<dbReference type="Gene3D" id="3.40.50.300">
    <property type="entry name" value="P-loop containing nucleotide triphosphate hydrolases"/>
    <property type="match status" value="1"/>
</dbReference>
<keyword evidence="7" id="KW-0472">Membrane</keyword>
<reference evidence="9" key="1">
    <citation type="submission" date="2023-07" db="EMBL/GenBank/DDBJ databases">
        <authorList>
            <person name="Ivanov I."/>
            <person name="Teneva D."/>
            <person name="Stoikov I."/>
        </authorList>
    </citation>
    <scope>NUCLEOTIDE SEQUENCE</scope>
    <source>
        <strain evidence="9">4475</strain>
    </source>
</reference>
<dbReference type="GO" id="GO:0005886">
    <property type="term" value="C:plasma membrane"/>
    <property type="evidence" value="ECO:0007669"/>
    <property type="project" value="UniProtKB-SubCell"/>
</dbReference>
<keyword evidence="10" id="KW-1185">Reference proteome</keyword>
<evidence type="ECO:0000256" key="7">
    <source>
        <dbReference type="ARBA" id="ARBA00023136"/>
    </source>
</evidence>
<evidence type="ECO:0000313" key="10">
    <source>
        <dbReference type="Proteomes" id="UP001189619"/>
    </source>
</evidence>
<dbReference type="CDD" id="cd03257">
    <property type="entry name" value="ABC_NikE_OppD_transporters"/>
    <property type="match status" value="1"/>
</dbReference>
<dbReference type="NCBIfam" id="TIGR01727">
    <property type="entry name" value="oligo_HPY"/>
    <property type="match status" value="1"/>
</dbReference>
<dbReference type="InterPro" id="IPR050388">
    <property type="entry name" value="ABC_Ni/Peptide_Import"/>
</dbReference>
<evidence type="ECO:0000256" key="1">
    <source>
        <dbReference type="ARBA" id="ARBA00004202"/>
    </source>
</evidence>
<dbReference type="RefSeq" id="WP_171566681.1">
    <property type="nucleotide sequence ID" value="NZ_JAUSVZ010000001.1"/>
</dbReference>
<dbReference type="InterPro" id="IPR003439">
    <property type="entry name" value="ABC_transporter-like_ATP-bd"/>
</dbReference>
<dbReference type="AlphaFoldDB" id="A0AA48MC80"/>
<comment type="similarity">
    <text evidence="2">Belongs to the ABC transporter superfamily.</text>
</comment>
<keyword evidence="5" id="KW-0547">Nucleotide-binding</keyword>
<evidence type="ECO:0000256" key="6">
    <source>
        <dbReference type="ARBA" id="ARBA00022840"/>
    </source>
</evidence>
<dbReference type="PROSITE" id="PS00211">
    <property type="entry name" value="ABC_TRANSPORTER_1"/>
    <property type="match status" value="1"/>
</dbReference>
<feature type="domain" description="ABC transporter" evidence="8">
    <location>
        <begin position="5"/>
        <end position="254"/>
    </location>
</feature>
<dbReference type="PANTHER" id="PTHR43297:SF2">
    <property type="entry name" value="DIPEPTIDE TRANSPORT ATP-BINDING PROTEIN DPPD"/>
    <property type="match status" value="1"/>
</dbReference>
<evidence type="ECO:0000256" key="4">
    <source>
        <dbReference type="ARBA" id="ARBA00022475"/>
    </source>
</evidence>
<evidence type="ECO:0000259" key="8">
    <source>
        <dbReference type="PROSITE" id="PS50893"/>
    </source>
</evidence>
<evidence type="ECO:0000256" key="2">
    <source>
        <dbReference type="ARBA" id="ARBA00005417"/>
    </source>
</evidence>
<proteinExistence type="inferred from homology"/>
<keyword evidence="3" id="KW-0813">Transport</keyword>
<dbReference type="GO" id="GO:0005524">
    <property type="term" value="F:ATP binding"/>
    <property type="evidence" value="ECO:0007669"/>
    <property type="project" value="UniProtKB-KW"/>
</dbReference>
<dbReference type="Pfam" id="PF08352">
    <property type="entry name" value="oligo_HPY"/>
    <property type="match status" value="1"/>
</dbReference>
<dbReference type="GO" id="GO:0015833">
    <property type="term" value="P:peptide transport"/>
    <property type="evidence" value="ECO:0007669"/>
    <property type="project" value="InterPro"/>
</dbReference>
<evidence type="ECO:0000256" key="5">
    <source>
        <dbReference type="ARBA" id="ARBA00022741"/>
    </source>
</evidence>
<dbReference type="Pfam" id="PF00005">
    <property type="entry name" value="ABC_tran"/>
    <property type="match status" value="1"/>
</dbReference>
<name>A0AA48MC80_9BACL</name>
<comment type="subcellular location">
    <subcellularLocation>
        <location evidence="1">Cell membrane</location>
        <topology evidence="1">Peripheral membrane protein</topology>
    </subcellularLocation>
</comment>